<feature type="domain" description="HTH araC/xylS-type" evidence="4">
    <location>
        <begin position="242"/>
        <end position="340"/>
    </location>
</feature>
<protein>
    <submittedName>
        <fullName evidence="5">AraC-like DNA-binding protein</fullName>
    </submittedName>
</protein>
<proteinExistence type="predicted"/>
<name>A0A7W7EXU2_9SPHN</name>
<dbReference type="Pfam" id="PF12625">
    <property type="entry name" value="Arabinose_bd"/>
    <property type="match status" value="1"/>
</dbReference>
<evidence type="ECO:0000256" key="3">
    <source>
        <dbReference type="ARBA" id="ARBA00023163"/>
    </source>
</evidence>
<organism evidence="5 6">
    <name type="scientific">Novosphingobium taihuense</name>
    <dbReference type="NCBI Taxonomy" id="260085"/>
    <lineage>
        <taxon>Bacteria</taxon>
        <taxon>Pseudomonadati</taxon>
        <taxon>Pseudomonadota</taxon>
        <taxon>Alphaproteobacteria</taxon>
        <taxon>Sphingomonadales</taxon>
        <taxon>Sphingomonadaceae</taxon>
        <taxon>Novosphingobium</taxon>
    </lineage>
</organism>
<evidence type="ECO:0000313" key="5">
    <source>
        <dbReference type="EMBL" id="MBB4615680.1"/>
    </source>
</evidence>
<dbReference type="PANTHER" id="PTHR47894">
    <property type="entry name" value="HTH-TYPE TRANSCRIPTIONAL REGULATOR GADX"/>
    <property type="match status" value="1"/>
</dbReference>
<evidence type="ECO:0000256" key="1">
    <source>
        <dbReference type="ARBA" id="ARBA00023015"/>
    </source>
</evidence>
<dbReference type="Proteomes" id="UP000538566">
    <property type="component" value="Unassembled WGS sequence"/>
</dbReference>
<dbReference type="Pfam" id="PF12833">
    <property type="entry name" value="HTH_18"/>
    <property type="match status" value="1"/>
</dbReference>
<evidence type="ECO:0000256" key="2">
    <source>
        <dbReference type="ARBA" id="ARBA00023125"/>
    </source>
</evidence>
<dbReference type="GO" id="GO:0005829">
    <property type="term" value="C:cytosol"/>
    <property type="evidence" value="ECO:0007669"/>
    <property type="project" value="TreeGrafter"/>
</dbReference>
<dbReference type="GO" id="GO:0003700">
    <property type="term" value="F:DNA-binding transcription factor activity"/>
    <property type="evidence" value="ECO:0007669"/>
    <property type="project" value="InterPro"/>
</dbReference>
<dbReference type="SUPFAM" id="SSF46689">
    <property type="entry name" value="Homeodomain-like"/>
    <property type="match status" value="1"/>
</dbReference>
<evidence type="ECO:0000313" key="6">
    <source>
        <dbReference type="Proteomes" id="UP000538566"/>
    </source>
</evidence>
<evidence type="ECO:0000259" key="4">
    <source>
        <dbReference type="PROSITE" id="PS01124"/>
    </source>
</evidence>
<dbReference type="PROSITE" id="PS01124">
    <property type="entry name" value="HTH_ARAC_FAMILY_2"/>
    <property type="match status" value="1"/>
</dbReference>
<reference evidence="5 6" key="1">
    <citation type="submission" date="2020-08" db="EMBL/GenBank/DDBJ databases">
        <title>Genomic Encyclopedia of Type Strains, Phase IV (KMG-IV): sequencing the most valuable type-strain genomes for metagenomic binning, comparative biology and taxonomic classification.</title>
        <authorList>
            <person name="Goeker M."/>
        </authorList>
    </citation>
    <scope>NUCLEOTIDE SEQUENCE [LARGE SCALE GENOMIC DNA]</scope>
    <source>
        <strain evidence="5 6">DSM 17507</strain>
    </source>
</reference>
<dbReference type="GO" id="GO:0000976">
    <property type="term" value="F:transcription cis-regulatory region binding"/>
    <property type="evidence" value="ECO:0007669"/>
    <property type="project" value="TreeGrafter"/>
</dbReference>
<keyword evidence="3" id="KW-0804">Transcription</keyword>
<dbReference type="SMART" id="SM00342">
    <property type="entry name" value="HTH_ARAC"/>
    <property type="match status" value="1"/>
</dbReference>
<sequence length="349" mass="38942">MNPEALYAALPDLSARIIQSAVVNTLNANWDSFCRHNQIKSLKLDDDPREVLAKEELIIQQGFVQLTTGQTDLWFDIGQRYRSIKYGALGLAMMTAGTLGDALQIACKYQALTFSLIHYRFQTIENGAAVLVADHEGIAPDLYEFTQHRDLGAVNTLIRDLMGNEQVLERVMIAVDAPRNWSELRRSFNCPVEFNADRTRWVFLPNAVGKALPLGDVELQTLYLTRCDQTIGKARSDAPLSHRLSMLLGSCPDAGALQAGDAARRLALSERTLHRRLADEGTRFSAIVDKARYDRACQLLSDPRMTVESIAFTIGFAEPSSFSRAFKRWSGMGALEYRRNLLGLGSRTN</sequence>
<gene>
    <name evidence="5" type="ORF">GGR37_003980</name>
</gene>
<accession>A0A7W7EXU2</accession>
<keyword evidence="6" id="KW-1185">Reference proteome</keyword>
<keyword evidence="1" id="KW-0805">Transcription regulation</keyword>
<comment type="caution">
    <text evidence="5">The sequence shown here is derived from an EMBL/GenBank/DDBJ whole genome shotgun (WGS) entry which is preliminary data.</text>
</comment>
<dbReference type="PANTHER" id="PTHR47894:SF1">
    <property type="entry name" value="HTH-TYPE TRANSCRIPTIONAL REGULATOR VQSM"/>
    <property type="match status" value="1"/>
</dbReference>
<keyword evidence="2 5" id="KW-0238">DNA-binding</keyword>
<dbReference type="EMBL" id="JACHOA010000010">
    <property type="protein sequence ID" value="MBB4615680.1"/>
    <property type="molecule type" value="Genomic_DNA"/>
</dbReference>
<dbReference type="InterPro" id="IPR032687">
    <property type="entry name" value="AraC-type_N"/>
</dbReference>
<dbReference type="Gene3D" id="1.10.10.60">
    <property type="entry name" value="Homeodomain-like"/>
    <property type="match status" value="1"/>
</dbReference>
<dbReference type="RefSeq" id="WP_158637822.1">
    <property type="nucleotide sequence ID" value="NZ_VLKJ01000023.1"/>
</dbReference>
<dbReference type="InterPro" id="IPR009057">
    <property type="entry name" value="Homeodomain-like_sf"/>
</dbReference>
<dbReference type="InterPro" id="IPR018060">
    <property type="entry name" value="HTH_AraC"/>
</dbReference>
<dbReference type="OrthoDB" id="9805730at2"/>
<dbReference type="AlphaFoldDB" id="A0A7W7EXU2"/>